<evidence type="ECO:0000256" key="1">
    <source>
        <dbReference type="ARBA" id="ARBA00023136"/>
    </source>
</evidence>
<proteinExistence type="predicted"/>
<dbReference type="STRING" id="4909.A0A2U9R7I9"/>
<dbReference type="GeneID" id="40385229"/>
<keyword evidence="2" id="KW-1133">Transmembrane helix</keyword>
<dbReference type="Gene3D" id="3.60.21.10">
    <property type="match status" value="1"/>
</dbReference>
<protein>
    <recommendedName>
        <fullName evidence="5">Calcineurin-like phosphoesterase domain-containing protein</fullName>
    </recommendedName>
</protein>
<dbReference type="KEGG" id="pkz:C5L36_0D01360"/>
<evidence type="ECO:0000256" key="2">
    <source>
        <dbReference type="SAM" id="Phobius"/>
    </source>
</evidence>
<evidence type="ECO:0008006" key="5">
    <source>
        <dbReference type="Google" id="ProtNLM"/>
    </source>
</evidence>
<dbReference type="AlphaFoldDB" id="A0A2U9R7I9"/>
<keyword evidence="4" id="KW-1185">Reference proteome</keyword>
<feature type="transmembrane region" description="Helical" evidence="2">
    <location>
        <begin position="6"/>
        <end position="23"/>
    </location>
</feature>
<evidence type="ECO:0000313" key="3">
    <source>
        <dbReference type="EMBL" id="AWU77400.1"/>
    </source>
</evidence>
<dbReference type="GO" id="GO:0006506">
    <property type="term" value="P:GPI anchor biosynthetic process"/>
    <property type="evidence" value="ECO:0007669"/>
    <property type="project" value="InterPro"/>
</dbReference>
<dbReference type="PANTHER" id="PTHR13315">
    <property type="entry name" value="METALLO PHOSPHOESTERASE RELATED"/>
    <property type="match status" value="1"/>
</dbReference>
<feature type="transmembrane region" description="Helical" evidence="2">
    <location>
        <begin position="35"/>
        <end position="54"/>
    </location>
</feature>
<dbReference type="OrthoDB" id="9984693at2759"/>
<sequence length="511" mass="59759">MDRVQILHALFLLASPMCLVSRLNSSVGAWRMGIIGRLALLATLLAIALQTYIYTYPSLNASQCYWSHEYRGDLTPMQEQLISIPYIGDLYKQYFMVDQGTKPGLELEEGQPRDIRMMTVGDPQLNGNWPSTPYMKRLDNLGNDYYMRHIYQVMKKRLDPTFVTMMGDLLSSQWIGDSEFFNRTRRIVNRSFPRPERQVLTQLEICDKHEDLDWMGYFYEFYDNLNKGFFKDPNFYHFENVYDWDSEGSFLDKETGLNKEPLFLNVTGNHDIGYGDTTFQHMCRWSTLFGKSNYWIEYDNDTSHPWRIVMLNSLAIDGPMLEPVFKDYVWQFIETLERRKYNGSTILLTHVPMYKRTGLCNDGPRFEYYEAEGCHGCSPSRVGLLKSQNHLSEEATQRILNAVFREGKSGIILTGHDHYGCDNYYNYQEETNQWVASKTIDSMKWIREVTVRSIMGDYHGTMGIMTGHFDKNSDAWEFDYSECRFTIQHVWWAAHICTLIALLLTSISIFV</sequence>
<dbReference type="PANTHER" id="PTHR13315:SF1">
    <property type="entry name" value="PROTEIN TED1"/>
    <property type="match status" value="1"/>
</dbReference>
<dbReference type="GO" id="GO:0005783">
    <property type="term" value="C:endoplasmic reticulum"/>
    <property type="evidence" value="ECO:0007669"/>
    <property type="project" value="TreeGrafter"/>
</dbReference>
<feature type="transmembrane region" description="Helical" evidence="2">
    <location>
        <begin position="490"/>
        <end position="510"/>
    </location>
</feature>
<evidence type="ECO:0000313" key="4">
    <source>
        <dbReference type="Proteomes" id="UP000249293"/>
    </source>
</evidence>
<dbReference type="Proteomes" id="UP000249293">
    <property type="component" value="Chromosome 4"/>
</dbReference>
<name>A0A2U9R7I9_PICKU</name>
<dbReference type="RefSeq" id="XP_029322877.1">
    <property type="nucleotide sequence ID" value="XM_029467017.1"/>
</dbReference>
<reference evidence="3 4" key="1">
    <citation type="submission" date="2018-06" db="EMBL/GenBank/DDBJ databases">
        <title>Population genomics shows no distinction between pathogenic Candida krusei and environmental Pichia kudriavzevii: One species, four names.</title>
        <authorList>
            <person name="Douglass A.P."/>
            <person name="Offei B."/>
            <person name="Braun-Galleani S."/>
            <person name="Coughlan A.Y."/>
            <person name="Martos A."/>
            <person name="Ortiz-Merino R.A."/>
            <person name="Byrne K.P."/>
            <person name="Wolfe K.H."/>
        </authorList>
    </citation>
    <scope>NUCLEOTIDE SEQUENCE [LARGE SCALE GENOMIC DNA]</scope>
    <source>
        <strain evidence="3 4">CBS573</strain>
    </source>
</reference>
<keyword evidence="1 2" id="KW-0472">Membrane</keyword>
<accession>A0A2U9R7I9</accession>
<gene>
    <name evidence="3" type="ORF">C5L36_0D01360</name>
</gene>
<organism evidence="3 4">
    <name type="scientific">Pichia kudriavzevii</name>
    <name type="common">Yeast</name>
    <name type="synonym">Issatchenkia orientalis</name>
    <dbReference type="NCBI Taxonomy" id="4909"/>
    <lineage>
        <taxon>Eukaryota</taxon>
        <taxon>Fungi</taxon>
        <taxon>Dikarya</taxon>
        <taxon>Ascomycota</taxon>
        <taxon>Saccharomycotina</taxon>
        <taxon>Pichiomycetes</taxon>
        <taxon>Pichiales</taxon>
        <taxon>Pichiaceae</taxon>
        <taxon>Pichia</taxon>
    </lineage>
</organism>
<keyword evidence="2" id="KW-0812">Transmembrane</keyword>
<dbReference type="InterPro" id="IPR033308">
    <property type="entry name" value="PGAP5/Cdc1/Ted1"/>
</dbReference>
<dbReference type="InterPro" id="IPR029052">
    <property type="entry name" value="Metallo-depent_PP-like"/>
</dbReference>
<dbReference type="VEuPathDB" id="FungiDB:C5L36_0D01360"/>
<dbReference type="GO" id="GO:0016020">
    <property type="term" value="C:membrane"/>
    <property type="evidence" value="ECO:0007669"/>
    <property type="project" value="GOC"/>
</dbReference>
<dbReference type="EMBL" id="CP028776">
    <property type="protein sequence ID" value="AWU77400.1"/>
    <property type="molecule type" value="Genomic_DNA"/>
</dbReference>
<dbReference type="SUPFAM" id="SSF56300">
    <property type="entry name" value="Metallo-dependent phosphatases"/>
    <property type="match status" value="1"/>
</dbReference>